<gene>
    <name evidence="8" type="ORF">BB561_004060</name>
</gene>
<feature type="region of interest" description="Disordered" evidence="6">
    <location>
        <begin position="460"/>
        <end position="481"/>
    </location>
</feature>
<keyword evidence="9" id="KW-1185">Reference proteome</keyword>
<evidence type="ECO:0000256" key="2">
    <source>
        <dbReference type="ARBA" id="ARBA00022737"/>
    </source>
</evidence>
<keyword evidence="2" id="KW-0677">Repeat</keyword>
<dbReference type="OrthoDB" id="3269380at2759"/>
<proteinExistence type="predicted"/>
<comment type="caution">
    <text evidence="8">The sequence shown here is derived from an EMBL/GenBank/DDBJ whole genome shotgun (WGS) entry which is preliminary data.</text>
</comment>
<evidence type="ECO:0000256" key="4">
    <source>
        <dbReference type="ARBA" id="ARBA00022833"/>
    </source>
</evidence>
<dbReference type="Proteomes" id="UP000245383">
    <property type="component" value="Unassembled WGS sequence"/>
</dbReference>
<accession>A0A2T9YIA3</accession>
<dbReference type="AlphaFoldDB" id="A0A2T9YIA3"/>
<dbReference type="PROSITE" id="PS00028">
    <property type="entry name" value="ZINC_FINGER_C2H2_1"/>
    <property type="match status" value="2"/>
</dbReference>
<dbReference type="STRING" id="133385.A0A2T9YIA3"/>
<dbReference type="GO" id="GO:0008270">
    <property type="term" value="F:zinc ion binding"/>
    <property type="evidence" value="ECO:0007669"/>
    <property type="project" value="UniProtKB-KW"/>
</dbReference>
<evidence type="ECO:0000313" key="8">
    <source>
        <dbReference type="EMBL" id="PVU92063.1"/>
    </source>
</evidence>
<keyword evidence="1" id="KW-0479">Metal-binding</keyword>
<dbReference type="PROSITE" id="PS50157">
    <property type="entry name" value="ZINC_FINGER_C2H2_2"/>
    <property type="match status" value="1"/>
</dbReference>
<evidence type="ECO:0000256" key="6">
    <source>
        <dbReference type="SAM" id="MobiDB-lite"/>
    </source>
</evidence>
<reference evidence="8 9" key="1">
    <citation type="journal article" date="2018" name="MBio">
        <title>Comparative Genomics Reveals the Core Gene Toolbox for the Fungus-Insect Symbiosis.</title>
        <authorList>
            <person name="Wang Y."/>
            <person name="Stata M."/>
            <person name="Wang W."/>
            <person name="Stajich J.E."/>
            <person name="White M.M."/>
            <person name="Moncalvo J.M."/>
        </authorList>
    </citation>
    <scope>NUCLEOTIDE SEQUENCE [LARGE SCALE GENOMIC DNA]</scope>
    <source>
        <strain evidence="8 9">SWE-8-4</strain>
    </source>
</reference>
<dbReference type="GO" id="GO:0005634">
    <property type="term" value="C:nucleus"/>
    <property type="evidence" value="ECO:0007669"/>
    <property type="project" value="TreeGrafter"/>
</dbReference>
<dbReference type="InterPro" id="IPR013087">
    <property type="entry name" value="Znf_C2H2_type"/>
</dbReference>
<dbReference type="EMBL" id="MBFR01000176">
    <property type="protein sequence ID" value="PVU92063.1"/>
    <property type="molecule type" value="Genomic_DNA"/>
</dbReference>
<feature type="compositionally biased region" description="Basic and acidic residues" evidence="6">
    <location>
        <begin position="461"/>
        <end position="481"/>
    </location>
</feature>
<dbReference type="SMART" id="SM00355">
    <property type="entry name" value="ZnF_C2H2"/>
    <property type="match status" value="3"/>
</dbReference>
<sequence>MNFISDKIDGGLNLCNNIGNGTGVLGPKEDKYCDEFFYSKNVEDDFCRNFSCCGLVLADLHDLLQHYEECHVKFEEDTQLGSSSESNNYSSDWSGPKTAYNFCVDLPISFALSTPVDMLDLNQNLISDVSPSEIDIQQQSLITKTNNNIGVLSPDDFSSDSDLTRTNSIVDFSKLDEIYKQFGSDYSASLYNNSNTNKRKLNTFFDSFDDLNSCASTSAENSPKLGSQSTLDISTFDFGNHLNSNFEFDQKICDRSIDFKGNMSCEDVSKMSNNVKILPQSNLELTFGSSALSLYDDDIISALSNSTDPLFLVKNAASPNKLKKSKKQRLTNETGFNNVSMSKSSSNLLKSALPLKNKKTSQSGVNLPASLTAAMADAVVNEAARSGAIPTISDDKPYRCLFAGCNKAYKNPNGLKYHTIHGHCDVDHSAVFKPYKCLVPNCTRAYKNLNGLKYHILHSHSSGDSHSDIKKTEEKNPICTV</sequence>
<evidence type="ECO:0000313" key="9">
    <source>
        <dbReference type="Proteomes" id="UP000245383"/>
    </source>
</evidence>
<dbReference type="PANTHER" id="PTHR23057:SF0">
    <property type="entry name" value="JUXTAPOSED WITH ANOTHER ZINC FINGER PROTEIN 1"/>
    <property type="match status" value="1"/>
</dbReference>
<evidence type="ECO:0000259" key="7">
    <source>
        <dbReference type="PROSITE" id="PS50157"/>
    </source>
</evidence>
<evidence type="ECO:0000256" key="3">
    <source>
        <dbReference type="ARBA" id="ARBA00022771"/>
    </source>
</evidence>
<name>A0A2T9YIA3_9FUNG</name>
<organism evidence="8 9">
    <name type="scientific">Smittium simulii</name>
    <dbReference type="NCBI Taxonomy" id="133385"/>
    <lineage>
        <taxon>Eukaryota</taxon>
        <taxon>Fungi</taxon>
        <taxon>Fungi incertae sedis</taxon>
        <taxon>Zoopagomycota</taxon>
        <taxon>Kickxellomycotina</taxon>
        <taxon>Harpellomycetes</taxon>
        <taxon>Harpellales</taxon>
        <taxon>Legeriomycetaceae</taxon>
        <taxon>Smittium</taxon>
    </lineage>
</organism>
<evidence type="ECO:0000256" key="1">
    <source>
        <dbReference type="ARBA" id="ARBA00022723"/>
    </source>
</evidence>
<dbReference type="Gene3D" id="3.30.160.60">
    <property type="entry name" value="Classic Zinc Finger"/>
    <property type="match status" value="2"/>
</dbReference>
<keyword evidence="4" id="KW-0862">Zinc</keyword>
<protein>
    <recommendedName>
        <fullName evidence="7">C2H2-type domain-containing protein</fullName>
    </recommendedName>
</protein>
<evidence type="ECO:0000256" key="5">
    <source>
        <dbReference type="PROSITE-ProRule" id="PRU00042"/>
    </source>
</evidence>
<feature type="domain" description="C2H2-type" evidence="7">
    <location>
        <begin position="435"/>
        <end position="465"/>
    </location>
</feature>
<keyword evidence="3 5" id="KW-0863">Zinc-finger</keyword>
<dbReference type="PANTHER" id="PTHR23057">
    <property type="entry name" value="JUXTAPOSED WITH ANOTHER ZINC FINGER PROTEIN 1"/>
    <property type="match status" value="1"/>
</dbReference>
<dbReference type="InterPro" id="IPR051580">
    <property type="entry name" value="ZnF-Chromatin_assoc"/>
</dbReference>